<sequence>MFYLFANCNFVPDKYDDWQAAYDELAKYVWASEPTTKTYYFGIPLDYAHDFHKTTSMFAFEVYGAREDLYETHLNSPSMQKFLTLIPAASTTGLDLSHYASRGGFLDLFGDSRECGIMQDTRIVCTSPSARSSVVAALTSLAETVEKTEKAAGAEAGVYTYQVFECLDNEVSARIFARFKGREDMEVFLRKKEVIGFWMAQKEGMKSMECRGFLPNGKGWLHR</sequence>
<evidence type="ECO:0000313" key="2">
    <source>
        <dbReference type="Proteomes" id="UP000799750"/>
    </source>
</evidence>
<organism evidence="1 2">
    <name type="scientific">Lophium mytilinum</name>
    <dbReference type="NCBI Taxonomy" id="390894"/>
    <lineage>
        <taxon>Eukaryota</taxon>
        <taxon>Fungi</taxon>
        <taxon>Dikarya</taxon>
        <taxon>Ascomycota</taxon>
        <taxon>Pezizomycotina</taxon>
        <taxon>Dothideomycetes</taxon>
        <taxon>Pleosporomycetidae</taxon>
        <taxon>Mytilinidiales</taxon>
        <taxon>Mytilinidiaceae</taxon>
        <taxon>Lophium</taxon>
    </lineage>
</organism>
<dbReference type="AlphaFoldDB" id="A0A6A6QKM5"/>
<dbReference type="Proteomes" id="UP000799750">
    <property type="component" value="Unassembled WGS sequence"/>
</dbReference>
<keyword evidence="2" id="KW-1185">Reference proteome</keyword>
<name>A0A6A6QKM5_9PEZI</name>
<dbReference type="Gene3D" id="3.30.70.100">
    <property type="match status" value="1"/>
</dbReference>
<reference evidence="1" key="1">
    <citation type="journal article" date="2020" name="Stud. Mycol.">
        <title>101 Dothideomycetes genomes: a test case for predicting lifestyles and emergence of pathogens.</title>
        <authorList>
            <person name="Haridas S."/>
            <person name="Albert R."/>
            <person name="Binder M."/>
            <person name="Bloem J."/>
            <person name="Labutti K."/>
            <person name="Salamov A."/>
            <person name="Andreopoulos B."/>
            <person name="Baker S."/>
            <person name="Barry K."/>
            <person name="Bills G."/>
            <person name="Bluhm B."/>
            <person name="Cannon C."/>
            <person name="Castanera R."/>
            <person name="Culley D."/>
            <person name="Daum C."/>
            <person name="Ezra D."/>
            <person name="Gonzalez J."/>
            <person name="Henrissat B."/>
            <person name="Kuo A."/>
            <person name="Liang C."/>
            <person name="Lipzen A."/>
            <person name="Lutzoni F."/>
            <person name="Magnuson J."/>
            <person name="Mondo S."/>
            <person name="Nolan M."/>
            <person name="Ohm R."/>
            <person name="Pangilinan J."/>
            <person name="Park H.-J."/>
            <person name="Ramirez L."/>
            <person name="Alfaro M."/>
            <person name="Sun H."/>
            <person name="Tritt A."/>
            <person name="Yoshinaga Y."/>
            <person name="Zwiers L.-H."/>
            <person name="Turgeon B."/>
            <person name="Goodwin S."/>
            <person name="Spatafora J."/>
            <person name="Crous P."/>
            <person name="Grigoriev I."/>
        </authorList>
    </citation>
    <scope>NUCLEOTIDE SEQUENCE</scope>
    <source>
        <strain evidence="1">CBS 269.34</strain>
    </source>
</reference>
<dbReference type="EMBL" id="MU004194">
    <property type="protein sequence ID" value="KAF2492233.1"/>
    <property type="molecule type" value="Genomic_DNA"/>
</dbReference>
<proteinExistence type="predicted"/>
<dbReference type="OrthoDB" id="5328688at2759"/>
<dbReference type="InterPro" id="IPR011008">
    <property type="entry name" value="Dimeric_a/b-barrel"/>
</dbReference>
<evidence type="ECO:0000313" key="1">
    <source>
        <dbReference type="EMBL" id="KAF2492233.1"/>
    </source>
</evidence>
<protein>
    <recommendedName>
        <fullName evidence="3">ABM domain-containing protein</fullName>
    </recommendedName>
</protein>
<gene>
    <name evidence="1" type="ORF">BU16DRAFT_564696</name>
</gene>
<evidence type="ECO:0008006" key="3">
    <source>
        <dbReference type="Google" id="ProtNLM"/>
    </source>
</evidence>
<accession>A0A6A6QKM5</accession>
<dbReference type="SUPFAM" id="SSF54909">
    <property type="entry name" value="Dimeric alpha+beta barrel"/>
    <property type="match status" value="1"/>
</dbReference>